<evidence type="ECO:0008006" key="2">
    <source>
        <dbReference type="Google" id="ProtNLM"/>
    </source>
</evidence>
<accession>A0A1W1BXI9</accession>
<reference evidence="1" key="1">
    <citation type="submission" date="2016-10" db="EMBL/GenBank/DDBJ databases">
        <authorList>
            <person name="de Groot N.N."/>
        </authorList>
    </citation>
    <scope>NUCLEOTIDE SEQUENCE</scope>
</reference>
<protein>
    <recommendedName>
        <fullName evidence="2">Helix-turn-helix type 11 domain-containing protein</fullName>
    </recommendedName>
</protein>
<name>A0A1W1BXI9_9ZZZZ</name>
<organism evidence="1">
    <name type="scientific">hydrothermal vent metagenome</name>
    <dbReference type="NCBI Taxonomy" id="652676"/>
    <lineage>
        <taxon>unclassified sequences</taxon>
        <taxon>metagenomes</taxon>
        <taxon>ecological metagenomes</taxon>
    </lineage>
</organism>
<sequence>MTINQKILRALFLMLASGKKITVYSLANEAGIDRGSIYYRIKKEVEKDEALS</sequence>
<evidence type="ECO:0000313" key="1">
    <source>
        <dbReference type="EMBL" id="SFV58194.1"/>
    </source>
</evidence>
<gene>
    <name evidence="1" type="ORF">MNB_SM-7-1311</name>
</gene>
<dbReference type="AlphaFoldDB" id="A0A1W1BXI9"/>
<proteinExistence type="predicted"/>
<dbReference type="EMBL" id="FPHB01000042">
    <property type="protein sequence ID" value="SFV58194.1"/>
    <property type="molecule type" value="Genomic_DNA"/>
</dbReference>